<dbReference type="RefSeq" id="WP_118150857.1">
    <property type="nucleotide sequence ID" value="NZ_QWEY01000003.1"/>
</dbReference>
<dbReference type="EMBL" id="QWEY01000003">
    <property type="protein sequence ID" value="RGP37828.1"/>
    <property type="molecule type" value="Genomic_DNA"/>
</dbReference>
<dbReference type="PANTHER" id="PTHR33490:SF12">
    <property type="entry name" value="BLL5557 PROTEIN"/>
    <property type="match status" value="1"/>
</dbReference>
<organism evidence="2 3">
    <name type="scientific">Pseudotabrizicola alkalilacus</name>
    <dbReference type="NCBI Taxonomy" id="2305252"/>
    <lineage>
        <taxon>Bacteria</taxon>
        <taxon>Pseudomonadati</taxon>
        <taxon>Pseudomonadota</taxon>
        <taxon>Alphaproteobacteria</taxon>
        <taxon>Rhodobacterales</taxon>
        <taxon>Paracoccaceae</taxon>
        <taxon>Pseudotabrizicola</taxon>
    </lineage>
</organism>
<proteinExistence type="predicted"/>
<dbReference type="Proteomes" id="UP000284547">
    <property type="component" value="Unassembled WGS sequence"/>
</dbReference>
<sequence>MLIRYGYDFTLFCAQETPVVTMVSARPELSGNMARPEVHTRSPDVAEEIYTDSFGNICRRFTAPAGLIRLQGEGFMHHSGELDPVTPDAQEHLVSDLPDEALMYLLSSRYCEVDKLSQVAWDLFGHLPPGWSKVQAICDYVHGHIRFNYGDARNTRTAYDAWQEGRGVCRDFAHLAITLCRAMNIPARYVNGQLGDFGIPYTTDPMDYAAWMQVYLGGAWHTFDPRNNKRRIGRIVIAYGRDAVDVPMITSFGQHELRSFRVITDDVTDSDGAASGMSQEAAQ</sequence>
<feature type="domain" description="Transglutaminase-like" evidence="1">
    <location>
        <begin position="161"/>
        <end position="227"/>
    </location>
</feature>
<dbReference type="InterPro" id="IPR038765">
    <property type="entry name" value="Papain-like_cys_pep_sf"/>
</dbReference>
<gene>
    <name evidence="2" type="ORF">D1012_07985</name>
</gene>
<dbReference type="OrthoDB" id="5438043at2"/>
<keyword evidence="3" id="KW-1185">Reference proteome</keyword>
<evidence type="ECO:0000313" key="2">
    <source>
        <dbReference type="EMBL" id="RGP37828.1"/>
    </source>
</evidence>
<comment type="caution">
    <text evidence="2">The sequence shown here is derived from an EMBL/GenBank/DDBJ whole genome shotgun (WGS) entry which is preliminary data.</text>
</comment>
<accession>A0A411Z425</accession>
<dbReference type="AlphaFoldDB" id="A0A411Z425"/>
<protein>
    <submittedName>
        <fullName evidence="2">Transglutaminase family protein</fullName>
    </submittedName>
</protein>
<dbReference type="Gene3D" id="2.60.40.2250">
    <property type="match status" value="1"/>
</dbReference>
<dbReference type="Gene3D" id="3.10.620.30">
    <property type="match status" value="1"/>
</dbReference>
<dbReference type="SUPFAM" id="SSF54001">
    <property type="entry name" value="Cysteine proteinases"/>
    <property type="match status" value="1"/>
</dbReference>
<evidence type="ECO:0000313" key="3">
    <source>
        <dbReference type="Proteomes" id="UP000284547"/>
    </source>
</evidence>
<dbReference type="InterPro" id="IPR002931">
    <property type="entry name" value="Transglutaminase-like"/>
</dbReference>
<reference evidence="2 3" key="1">
    <citation type="submission" date="2018-08" db="EMBL/GenBank/DDBJ databases">
        <title>Flavobacterium tibetense sp. nov., isolated from a wetland YonghuCo on Tibetan Plateau.</title>
        <authorList>
            <person name="Phurbu D."/>
            <person name="Lu H."/>
            <person name="Xing P."/>
        </authorList>
    </citation>
    <scope>NUCLEOTIDE SEQUENCE [LARGE SCALE GENOMIC DNA]</scope>
    <source>
        <strain evidence="2 3">DJC</strain>
    </source>
</reference>
<dbReference type="PANTHER" id="PTHR33490">
    <property type="entry name" value="BLR5614 PROTEIN-RELATED"/>
    <property type="match status" value="1"/>
</dbReference>
<dbReference type="Pfam" id="PF01841">
    <property type="entry name" value="Transglut_core"/>
    <property type="match status" value="1"/>
</dbReference>
<name>A0A411Z425_9RHOB</name>
<dbReference type="SMART" id="SM00460">
    <property type="entry name" value="TGc"/>
    <property type="match status" value="1"/>
</dbReference>
<evidence type="ECO:0000259" key="1">
    <source>
        <dbReference type="SMART" id="SM00460"/>
    </source>
</evidence>